<name>A0ABV4XSW2_9CYAN</name>
<dbReference type="EMBL" id="JBHFNR010000131">
    <property type="protein sequence ID" value="MFB2894810.1"/>
    <property type="molecule type" value="Genomic_DNA"/>
</dbReference>
<dbReference type="Proteomes" id="UP001576784">
    <property type="component" value="Unassembled WGS sequence"/>
</dbReference>
<protein>
    <submittedName>
        <fullName evidence="1">LysM peptidoglycan-binding domain-containing protein</fullName>
    </submittedName>
</protein>
<dbReference type="RefSeq" id="WP_413264454.1">
    <property type="nucleotide sequence ID" value="NZ_JBHFNR010000131.1"/>
</dbReference>
<sequence>MFDPNSRYYNLETAHYDTADGRKIAYQRRRFLPKGKAIPLLQEVTFVEGDRLDLISYNTLGDPEEFWQICDANDTMNPTELTSEIGQKIRIPMPQV</sequence>
<reference evidence="1 2" key="1">
    <citation type="submission" date="2024-09" db="EMBL/GenBank/DDBJ databases">
        <title>Floridaenema gen nov. (Aerosakkonemataceae, Aerosakkonematales ord. nov., Cyanobacteria) from benthic tropical and subtropical fresh waters, with the description of four new species.</title>
        <authorList>
            <person name="Moretto J.A."/>
            <person name="Berthold D.E."/>
            <person name="Lefler F.W."/>
            <person name="Huang I.-S."/>
            <person name="Laughinghouse H. IV."/>
        </authorList>
    </citation>
    <scope>NUCLEOTIDE SEQUENCE [LARGE SCALE GENOMIC DNA]</scope>
    <source>
        <strain evidence="1 2">BLCC-F50</strain>
    </source>
</reference>
<evidence type="ECO:0000313" key="1">
    <source>
        <dbReference type="EMBL" id="MFB2894810.1"/>
    </source>
</evidence>
<keyword evidence="2" id="KW-1185">Reference proteome</keyword>
<comment type="caution">
    <text evidence="1">The sequence shown here is derived from an EMBL/GenBank/DDBJ whole genome shotgun (WGS) entry which is preliminary data.</text>
</comment>
<evidence type="ECO:0000313" key="2">
    <source>
        <dbReference type="Proteomes" id="UP001576784"/>
    </source>
</evidence>
<proteinExistence type="predicted"/>
<accession>A0ABV4XSW2</accession>
<gene>
    <name evidence="1" type="ORF">ACE1CI_18015</name>
</gene>
<organism evidence="1 2">
    <name type="scientific">Floridaenema flaviceps BLCC-F50</name>
    <dbReference type="NCBI Taxonomy" id="3153642"/>
    <lineage>
        <taxon>Bacteria</taxon>
        <taxon>Bacillati</taxon>
        <taxon>Cyanobacteriota</taxon>
        <taxon>Cyanophyceae</taxon>
        <taxon>Oscillatoriophycideae</taxon>
        <taxon>Aerosakkonematales</taxon>
        <taxon>Aerosakkonemataceae</taxon>
        <taxon>Floridanema</taxon>
        <taxon>Floridanema flaviceps</taxon>
    </lineage>
</organism>